<evidence type="ECO:0000256" key="9">
    <source>
        <dbReference type="ARBA" id="ARBA00022805"/>
    </source>
</evidence>
<evidence type="ECO:0000256" key="7">
    <source>
        <dbReference type="ARBA" id="ARBA00022741"/>
    </source>
</evidence>
<evidence type="ECO:0000256" key="15">
    <source>
        <dbReference type="ARBA" id="ARBA00023766"/>
    </source>
</evidence>
<evidence type="ECO:0000256" key="14">
    <source>
        <dbReference type="ARBA" id="ARBA00023136"/>
    </source>
</evidence>
<evidence type="ECO:0000256" key="3">
    <source>
        <dbReference type="ARBA" id="ARBA00022528"/>
    </source>
</evidence>
<organism evidence="18">
    <name type="scientific">Chlamydomonas leiostraca</name>
    <dbReference type="NCBI Taxonomy" id="1034604"/>
    <lineage>
        <taxon>Eukaryota</taxon>
        <taxon>Viridiplantae</taxon>
        <taxon>Chlorophyta</taxon>
        <taxon>core chlorophytes</taxon>
        <taxon>Chlorophyceae</taxon>
        <taxon>CS clade</taxon>
        <taxon>Chlamydomonadales</taxon>
        <taxon>Chlamydomonadaceae</taxon>
        <taxon>Chlamydomonas</taxon>
    </lineage>
</organism>
<sequence length="411" mass="46251">MPPKQQESEEYDDDEYEEEEYVTDEGDEEDYEGKVEEVDEEDEAVTSAQAQKSGKADEEEEEEEEEEESEEEEELANPWNGLGKLPERLDVIQCLADVKGAGIKQLNVLLLGKSSVGKSSTVNSLLGEAVARVQAFKLQADGEIVTPIVKQVGSGPDTEEVEGLRVKLIDTCGLEDPEAGDTVHHTAMRKIADYIKGQPIDCVLYCDRLDLYRVDALDRSIIRAVTDVFGRGIWKKTVLVLTHGNLVQTPPGTDYDSFADRRVKALRKAICGGPLFAPKLPAVLVENNADTCPVDKDGRRLLPDGSQWVVTLADAITEMALGRKPYRYKPSMTRRPNAHLRWLVPLVAAGQYFLWRQLLKPRLDEDRAKEAEYDELVWEEAAKERSRLGLHAPRRPTKENAWRLEQIYDDD</sequence>
<evidence type="ECO:0000313" key="18">
    <source>
        <dbReference type="EMBL" id="CAD8667246.1"/>
    </source>
</evidence>
<evidence type="ECO:0000256" key="11">
    <source>
        <dbReference type="ARBA" id="ARBA00022927"/>
    </source>
</evidence>
<evidence type="ECO:0000256" key="12">
    <source>
        <dbReference type="ARBA" id="ARBA00022989"/>
    </source>
</evidence>
<dbReference type="Pfam" id="PF04548">
    <property type="entry name" value="AIG1"/>
    <property type="match status" value="1"/>
</dbReference>
<keyword evidence="3" id="KW-0150">Chloroplast</keyword>
<keyword evidence="6" id="KW-0479">Metal-binding</keyword>
<keyword evidence="13" id="KW-0342">GTP-binding</keyword>
<dbReference type="InterPro" id="IPR045058">
    <property type="entry name" value="GIMA/IAN/Toc"/>
</dbReference>
<dbReference type="GO" id="GO:0015031">
    <property type="term" value="P:protein transport"/>
    <property type="evidence" value="ECO:0007669"/>
    <property type="project" value="UniProtKB-KW"/>
</dbReference>
<dbReference type="GO" id="GO:0016787">
    <property type="term" value="F:hydrolase activity"/>
    <property type="evidence" value="ECO:0007669"/>
    <property type="project" value="UniProtKB-KW"/>
</dbReference>
<dbReference type="GO" id="GO:0046872">
    <property type="term" value="F:metal ion binding"/>
    <property type="evidence" value="ECO:0007669"/>
    <property type="project" value="UniProtKB-KW"/>
</dbReference>
<feature type="domain" description="AIG1-type G" evidence="17">
    <location>
        <begin position="103"/>
        <end position="337"/>
    </location>
</feature>
<comment type="subcellular location">
    <subcellularLocation>
        <location evidence="15">Plastid</location>
        <location evidence="15">Chloroplast outer membrane</location>
        <topology evidence="15">Single-pass membrane protein</topology>
    </subcellularLocation>
</comment>
<gene>
    <name evidence="18" type="ORF">CLEI1391_LOCUS2409</name>
</gene>
<protein>
    <recommendedName>
        <fullName evidence="17">AIG1-type G domain-containing protein</fullName>
    </recommendedName>
</protein>
<dbReference type="PANTHER" id="PTHR10903">
    <property type="entry name" value="GTPASE, IMAP FAMILY MEMBER-RELATED"/>
    <property type="match status" value="1"/>
</dbReference>
<reference evidence="18" key="1">
    <citation type="submission" date="2021-01" db="EMBL/GenBank/DDBJ databases">
        <authorList>
            <person name="Corre E."/>
            <person name="Pelletier E."/>
            <person name="Niang G."/>
            <person name="Scheremetjew M."/>
            <person name="Finn R."/>
            <person name="Kale V."/>
            <person name="Holt S."/>
            <person name="Cochrane G."/>
            <person name="Meng A."/>
            <person name="Brown T."/>
            <person name="Cohen L."/>
        </authorList>
    </citation>
    <scope>NUCLEOTIDE SEQUENCE</scope>
    <source>
        <strain evidence="18">SAG 11-49</strain>
    </source>
</reference>
<feature type="compositionally biased region" description="Acidic residues" evidence="16">
    <location>
        <begin position="57"/>
        <end position="75"/>
    </location>
</feature>
<proteinExistence type="predicted"/>
<evidence type="ECO:0000256" key="4">
    <source>
        <dbReference type="ARBA" id="ARBA00022640"/>
    </source>
</evidence>
<keyword evidence="2" id="KW-0813">Transport</keyword>
<keyword evidence="8" id="KW-0378">Hydrolase</keyword>
<keyword evidence="9" id="KW-1002">Plastid outer membrane</keyword>
<dbReference type="GO" id="GO:0005525">
    <property type="term" value="F:GTP binding"/>
    <property type="evidence" value="ECO:0007669"/>
    <property type="project" value="UniProtKB-KW"/>
</dbReference>
<keyword evidence="11" id="KW-0653">Protein transport</keyword>
<evidence type="ECO:0000256" key="8">
    <source>
        <dbReference type="ARBA" id="ARBA00022801"/>
    </source>
</evidence>
<dbReference type="SUPFAM" id="SSF52540">
    <property type="entry name" value="P-loop containing nucleoside triphosphate hydrolases"/>
    <property type="match status" value="1"/>
</dbReference>
<feature type="region of interest" description="Disordered" evidence="16">
    <location>
        <begin position="1"/>
        <end position="82"/>
    </location>
</feature>
<keyword evidence="12" id="KW-1133">Transmembrane helix</keyword>
<dbReference type="PROSITE" id="PS51720">
    <property type="entry name" value="G_AIG1"/>
    <property type="match status" value="1"/>
</dbReference>
<dbReference type="AlphaFoldDB" id="A0A7S0R593"/>
<keyword evidence="10" id="KW-0460">Magnesium</keyword>
<evidence type="ECO:0000259" key="17">
    <source>
        <dbReference type="PROSITE" id="PS51720"/>
    </source>
</evidence>
<feature type="compositionally biased region" description="Acidic residues" evidence="16">
    <location>
        <begin position="8"/>
        <end position="44"/>
    </location>
</feature>
<keyword evidence="14" id="KW-0472">Membrane</keyword>
<evidence type="ECO:0000256" key="2">
    <source>
        <dbReference type="ARBA" id="ARBA00022448"/>
    </source>
</evidence>
<evidence type="ECO:0000256" key="1">
    <source>
        <dbReference type="ARBA" id="ARBA00001946"/>
    </source>
</evidence>
<evidence type="ECO:0000256" key="6">
    <source>
        <dbReference type="ARBA" id="ARBA00022723"/>
    </source>
</evidence>
<comment type="cofactor">
    <cofactor evidence="1">
        <name>Mg(2+)</name>
        <dbReference type="ChEBI" id="CHEBI:18420"/>
    </cofactor>
</comment>
<dbReference type="Gene3D" id="3.40.50.300">
    <property type="entry name" value="P-loop containing nucleotide triphosphate hydrolases"/>
    <property type="match status" value="1"/>
</dbReference>
<evidence type="ECO:0000256" key="13">
    <source>
        <dbReference type="ARBA" id="ARBA00023134"/>
    </source>
</evidence>
<evidence type="ECO:0000256" key="5">
    <source>
        <dbReference type="ARBA" id="ARBA00022692"/>
    </source>
</evidence>
<evidence type="ECO:0000256" key="10">
    <source>
        <dbReference type="ARBA" id="ARBA00022842"/>
    </source>
</evidence>
<keyword evidence="7" id="KW-0547">Nucleotide-binding</keyword>
<accession>A0A7S0R593</accession>
<dbReference type="InterPro" id="IPR006703">
    <property type="entry name" value="G_AIG1"/>
</dbReference>
<evidence type="ECO:0000256" key="16">
    <source>
        <dbReference type="SAM" id="MobiDB-lite"/>
    </source>
</evidence>
<dbReference type="GO" id="GO:0009707">
    <property type="term" value="C:chloroplast outer membrane"/>
    <property type="evidence" value="ECO:0007669"/>
    <property type="project" value="UniProtKB-SubCell"/>
</dbReference>
<dbReference type="PANTHER" id="PTHR10903:SF135">
    <property type="entry name" value="TRANSLOCASE OF CHLOROPLAST 120, CHLOROPLASTIC-RELATED"/>
    <property type="match status" value="1"/>
</dbReference>
<keyword evidence="5" id="KW-0812">Transmembrane</keyword>
<name>A0A7S0R593_9CHLO</name>
<dbReference type="EMBL" id="HBFB01004450">
    <property type="protein sequence ID" value="CAD8667246.1"/>
    <property type="molecule type" value="Transcribed_RNA"/>
</dbReference>
<keyword evidence="4" id="KW-0934">Plastid</keyword>
<dbReference type="InterPro" id="IPR027417">
    <property type="entry name" value="P-loop_NTPase"/>
</dbReference>